<evidence type="ECO:0000313" key="5">
    <source>
        <dbReference type="Proteomes" id="UP000193553"/>
    </source>
</evidence>
<dbReference type="EMBL" id="NAFI01000174">
    <property type="protein sequence ID" value="OSJ09110.1"/>
    <property type="molecule type" value="Genomic_DNA"/>
</dbReference>
<evidence type="ECO:0000256" key="2">
    <source>
        <dbReference type="SAM" id="SignalP"/>
    </source>
</evidence>
<keyword evidence="2" id="KW-0732">Signal</keyword>
<organism evidence="3 5">
    <name type="scientific">Bradyrhizobium canariense</name>
    <dbReference type="NCBI Taxonomy" id="255045"/>
    <lineage>
        <taxon>Bacteria</taxon>
        <taxon>Pseudomonadati</taxon>
        <taxon>Pseudomonadota</taxon>
        <taxon>Alphaproteobacteria</taxon>
        <taxon>Hyphomicrobiales</taxon>
        <taxon>Nitrobacteraceae</taxon>
        <taxon>Bradyrhizobium</taxon>
    </lineage>
</organism>
<dbReference type="OrthoDB" id="8255883at2"/>
<dbReference type="RefSeq" id="WP_085352571.1">
    <property type="nucleotide sequence ID" value="NZ_JAFBBN010000001.1"/>
</dbReference>
<sequence>MKTTKLALAVMLATGLAAAPFAVQAKSHKAKHGSSMSTSQTTTGANTKSSKGADPSGQGGSGPGSDQGGTMTNNKAGMSNTK</sequence>
<feature type="region of interest" description="Disordered" evidence="1">
    <location>
        <begin position="23"/>
        <end position="82"/>
    </location>
</feature>
<comment type="caution">
    <text evidence="3">The sequence shown here is derived from an EMBL/GenBank/DDBJ whole genome shotgun (WGS) entry which is preliminary data.</text>
</comment>
<evidence type="ECO:0000256" key="1">
    <source>
        <dbReference type="SAM" id="MobiDB-lite"/>
    </source>
</evidence>
<evidence type="ECO:0000313" key="6">
    <source>
        <dbReference type="Proteomes" id="UP000193884"/>
    </source>
</evidence>
<evidence type="ECO:0008006" key="7">
    <source>
        <dbReference type="Google" id="ProtNLM"/>
    </source>
</evidence>
<name>A0A1X3F7D9_9BRAD</name>
<gene>
    <name evidence="4" type="ORF">BST63_11470</name>
    <name evidence="3" type="ORF">BSZ18_18405</name>
</gene>
<reference evidence="5 6" key="1">
    <citation type="submission" date="2017-03" db="EMBL/GenBank/DDBJ databases">
        <title>Whole genome sequences of fourteen strains of Bradyrhizobium canariense and one strain of Bradyrhizobium japonicum isolated from Lupinus (Papilionoideae: Genisteae) species in Algeria.</title>
        <authorList>
            <person name="Crovadore J."/>
            <person name="Chekireb D."/>
            <person name="Brachmann A."/>
            <person name="Chablais R."/>
            <person name="Cochard B."/>
            <person name="Lefort F."/>
        </authorList>
    </citation>
    <scope>NUCLEOTIDE SEQUENCE [LARGE SCALE GENOMIC DNA]</scope>
    <source>
        <strain evidence="3 5">UBMA195</strain>
        <strain evidence="4 6">UBMAN05</strain>
    </source>
</reference>
<dbReference type="EMBL" id="NAFK01000152">
    <property type="protein sequence ID" value="OSJ30694.1"/>
    <property type="molecule type" value="Genomic_DNA"/>
</dbReference>
<feature type="compositionally biased region" description="Polar residues" evidence="1">
    <location>
        <begin position="70"/>
        <end position="82"/>
    </location>
</feature>
<feature type="signal peptide" evidence="2">
    <location>
        <begin position="1"/>
        <end position="25"/>
    </location>
</feature>
<proteinExistence type="predicted"/>
<dbReference type="AlphaFoldDB" id="A0A1X3F7D9"/>
<protein>
    <recommendedName>
        <fullName evidence="7">Pentapeptide MXKDX repeat protein</fullName>
    </recommendedName>
</protein>
<evidence type="ECO:0000313" key="4">
    <source>
        <dbReference type="EMBL" id="OSJ30694.1"/>
    </source>
</evidence>
<accession>A0A1X3F7D9</accession>
<evidence type="ECO:0000313" key="3">
    <source>
        <dbReference type="EMBL" id="OSJ09110.1"/>
    </source>
</evidence>
<feature type="compositionally biased region" description="Gly residues" evidence="1">
    <location>
        <begin position="57"/>
        <end position="67"/>
    </location>
</feature>
<feature type="chain" id="PRO_5011905760" description="Pentapeptide MXKDX repeat protein" evidence="2">
    <location>
        <begin position="26"/>
        <end position="82"/>
    </location>
</feature>
<dbReference type="Proteomes" id="UP000193553">
    <property type="component" value="Unassembled WGS sequence"/>
</dbReference>
<feature type="compositionally biased region" description="Low complexity" evidence="1">
    <location>
        <begin position="34"/>
        <end position="43"/>
    </location>
</feature>
<dbReference type="Proteomes" id="UP000193884">
    <property type="component" value="Unassembled WGS sequence"/>
</dbReference>
<keyword evidence="6" id="KW-1185">Reference proteome</keyword>